<dbReference type="Gene3D" id="3.40.190.10">
    <property type="entry name" value="Periplasmic binding protein-like II"/>
    <property type="match status" value="1"/>
</dbReference>
<keyword evidence="3" id="KW-0813">Transport</keyword>
<feature type="chain" id="PRO_5041266369" evidence="5">
    <location>
        <begin position="26"/>
        <end position="509"/>
    </location>
</feature>
<sequence>MMRSTHRPAAAAGAAALALSLAACGGGTGDGGTSGGGGTAPRLTLGLNAAPKSLLPTVAVTGGSTLFYTPVYDTLVLLGPDGSPQPMLATEWKYDEAQTVLTLKLRTGVKFTNGEAFDAAAAKANLDRSLKAGANTQALAALAEVAAPDPATLVLTLKQKDPGVVSALGTSAAYMQAPGTFDKPDAATKPVGTGPYTLADTTIIGSEYVYKKNPSYWNASAIKYDEVALKVLGDQNAMLNAVKSGQVNAIQMAPGQKDQVTAAGWQAVAQEIDFAGLFLFDRTGKVNPAMADKRVRQAINLAVNREALLKAVVGGLGTPTAQIFNDGAGKSLDPALDTQWAYNPERAKALLAEAGQSNLKLVLPTTPLAKTLMDAVKQQLGAVGINAELQDAGPNFVTDILGGKYAASYFQFQATDPWYMMQFLLMPQGAYNPLHADDPQLAALIDRYRAGDAAAQQAVLKEINAYVTDQAWFAPWYRVQTVWAVDPKTSVQLLKGWASPYVLSFAPKS</sequence>
<feature type="domain" description="Solute-binding protein family 5" evidence="6">
    <location>
        <begin position="84"/>
        <end position="425"/>
    </location>
</feature>
<dbReference type="SUPFAM" id="SSF53850">
    <property type="entry name" value="Periplasmic binding protein-like II"/>
    <property type="match status" value="1"/>
</dbReference>
<evidence type="ECO:0000256" key="4">
    <source>
        <dbReference type="ARBA" id="ARBA00022729"/>
    </source>
</evidence>
<organism evidence="7 8">
    <name type="scientific">Yinghuangia soli</name>
    <dbReference type="NCBI Taxonomy" id="2908204"/>
    <lineage>
        <taxon>Bacteria</taxon>
        <taxon>Bacillati</taxon>
        <taxon>Actinomycetota</taxon>
        <taxon>Actinomycetes</taxon>
        <taxon>Kitasatosporales</taxon>
        <taxon>Streptomycetaceae</taxon>
        <taxon>Yinghuangia</taxon>
    </lineage>
</organism>
<proteinExistence type="inferred from homology"/>
<dbReference type="PANTHER" id="PTHR30290:SF10">
    <property type="entry name" value="PERIPLASMIC OLIGOPEPTIDE-BINDING PROTEIN-RELATED"/>
    <property type="match status" value="1"/>
</dbReference>
<keyword evidence="4 5" id="KW-0732">Signal</keyword>
<reference evidence="7" key="1">
    <citation type="submission" date="2022-01" db="EMBL/GenBank/DDBJ databases">
        <title>Genome-Based Taxonomic Classification of the Phylum Actinobacteria.</title>
        <authorList>
            <person name="Gao Y."/>
        </authorList>
    </citation>
    <scope>NUCLEOTIDE SEQUENCE</scope>
    <source>
        <strain evidence="7">KLBMP 8922</strain>
    </source>
</reference>
<dbReference type="Pfam" id="PF00496">
    <property type="entry name" value="SBP_bac_5"/>
    <property type="match status" value="1"/>
</dbReference>
<gene>
    <name evidence="7" type="ORF">LZ495_16745</name>
</gene>
<dbReference type="Proteomes" id="UP001165378">
    <property type="component" value="Unassembled WGS sequence"/>
</dbReference>
<dbReference type="PROSITE" id="PS51257">
    <property type="entry name" value="PROKAR_LIPOPROTEIN"/>
    <property type="match status" value="1"/>
</dbReference>
<protein>
    <submittedName>
        <fullName evidence="7">ABC transporter substrate-binding protein</fullName>
    </submittedName>
</protein>
<evidence type="ECO:0000313" key="8">
    <source>
        <dbReference type="Proteomes" id="UP001165378"/>
    </source>
</evidence>
<evidence type="ECO:0000259" key="6">
    <source>
        <dbReference type="Pfam" id="PF00496"/>
    </source>
</evidence>
<evidence type="ECO:0000256" key="5">
    <source>
        <dbReference type="SAM" id="SignalP"/>
    </source>
</evidence>
<dbReference type="GO" id="GO:0042597">
    <property type="term" value="C:periplasmic space"/>
    <property type="evidence" value="ECO:0007669"/>
    <property type="project" value="UniProtKB-ARBA"/>
</dbReference>
<comment type="subcellular location">
    <subcellularLocation>
        <location evidence="1">Cell envelope</location>
    </subcellularLocation>
</comment>
<dbReference type="PANTHER" id="PTHR30290">
    <property type="entry name" value="PERIPLASMIC BINDING COMPONENT OF ABC TRANSPORTER"/>
    <property type="match status" value="1"/>
</dbReference>
<dbReference type="GO" id="GO:0015833">
    <property type="term" value="P:peptide transport"/>
    <property type="evidence" value="ECO:0007669"/>
    <property type="project" value="TreeGrafter"/>
</dbReference>
<dbReference type="AlphaFoldDB" id="A0AA41U4A2"/>
<dbReference type="InterPro" id="IPR000914">
    <property type="entry name" value="SBP_5_dom"/>
</dbReference>
<dbReference type="InterPro" id="IPR030678">
    <property type="entry name" value="Peptide/Ni-bd"/>
</dbReference>
<dbReference type="PIRSF" id="PIRSF002741">
    <property type="entry name" value="MppA"/>
    <property type="match status" value="1"/>
</dbReference>
<dbReference type="GO" id="GO:0030313">
    <property type="term" value="C:cell envelope"/>
    <property type="evidence" value="ECO:0007669"/>
    <property type="project" value="UniProtKB-SubCell"/>
</dbReference>
<evidence type="ECO:0000256" key="2">
    <source>
        <dbReference type="ARBA" id="ARBA00005695"/>
    </source>
</evidence>
<dbReference type="InterPro" id="IPR039424">
    <property type="entry name" value="SBP_5"/>
</dbReference>
<dbReference type="EMBL" id="JAKFHA010000008">
    <property type="protein sequence ID" value="MCF2528854.1"/>
    <property type="molecule type" value="Genomic_DNA"/>
</dbReference>
<dbReference type="Gene3D" id="3.10.105.10">
    <property type="entry name" value="Dipeptide-binding Protein, Domain 3"/>
    <property type="match status" value="1"/>
</dbReference>
<evidence type="ECO:0000256" key="3">
    <source>
        <dbReference type="ARBA" id="ARBA00022448"/>
    </source>
</evidence>
<evidence type="ECO:0000256" key="1">
    <source>
        <dbReference type="ARBA" id="ARBA00004196"/>
    </source>
</evidence>
<dbReference type="GO" id="GO:0043190">
    <property type="term" value="C:ATP-binding cassette (ABC) transporter complex"/>
    <property type="evidence" value="ECO:0007669"/>
    <property type="project" value="InterPro"/>
</dbReference>
<accession>A0AA41U4A2</accession>
<name>A0AA41U4A2_9ACTN</name>
<keyword evidence="8" id="KW-1185">Reference proteome</keyword>
<evidence type="ECO:0000313" key="7">
    <source>
        <dbReference type="EMBL" id="MCF2528854.1"/>
    </source>
</evidence>
<feature type="signal peptide" evidence="5">
    <location>
        <begin position="1"/>
        <end position="25"/>
    </location>
</feature>
<dbReference type="RefSeq" id="WP_235053018.1">
    <property type="nucleotide sequence ID" value="NZ_JAKFHA010000008.1"/>
</dbReference>
<comment type="similarity">
    <text evidence="2">Belongs to the bacterial solute-binding protein 5 family.</text>
</comment>
<dbReference type="GO" id="GO:1904680">
    <property type="term" value="F:peptide transmembrane transporter activity"/>
    <property type="evidence" value="ECO:0007669"/>
    <property type="project" value="TreeGrafter"/>
</dbReference>
<comment type="caution">
    <text evidence="7">The sequence shown here is derived from an EMBL/GenBank/DDBJ whole genome shotgun (WGS) entry which is preliminary data.</text>
</comment>